<accession>A0A1Q9BXL6</accession>
<keyword evidence="1" id="KW-0732">Signal</keyword>
<keyword evidence="3" id="KW-1185">Reference proteome</keyword>
<feature type="chain" id="PRO_5013067908" description="Secreted protein" evidence="1">
    <location>
        <begin position="28"/>
        <end position="87"/>
    </location>
</feature>
<dbReference type="AlphaFoldDB" id="A0A1Q9BXL6"/>
<evidence type="ECO:0000256" key="1">
    <source>
        <dbReference type="SAM" id="SignalP"/>
    </source>
</evidence>
<sequence>MFTSHGVLLLHALDALLSSSLVVVVTAASDEMHFSAIYALLVEAQDPSAKVGGNVQQPPMIEPSSHQLLELKVPGASSSSFAGFQFQ</sequence>
<evidence type="ECO:0008006" key="4">
    <source>
        <dbReference type="Google" id="ProtNLM"/>
    </source>
</evidence>
<protein>
    <recommendedName>
        <fullName evidence="4">Secreted protein</fullName>
    </recommendedName>
</protein>
<dbReference type="EMBL" id="LSRX01002538">
    <property type="protein sequence ID" value="OLP75374.1"/>
    <property type="molecule type" value="Genomic_DNA"/>
</dbReference>
<evidence type="ECO:0000313" key="3">
    <source>
        <dbReference type="Proteomes" id="UP000186817"/>
    </source>
</evidence>
<reference evidence="2 3" key="1">
    <citation type="submission" date="2016-02" db="EMBL/GenBank/DDBJ databases">
        <title>Genome analysis of coral dinoflagellate symbionts highlights evolutionary adaptations to a symbiotic lifestyle.</title>
        <authorList>
            <person name="Aranda M."/>
            <person name="Li Y."/>
            <person name="Liew Y.J."/>
            <person name="Baumgarten S."/>
            <person name="Simakov O."/>
            <person name="Wilson M."/>
            <person name="Piel J."/>
            <person name="Ashoor H."/>
            <person name="Bougouffa S."/>
            <person name="Bajic V.B."/>
            <person name="Ryu T."/>
            <person name="Ravasi T."/>
            <person name="Bayer T."/>
            <person name="Micklem G."/>
            <person name="Kim H."/>
            <person name="Bhak J."/>
            <person name="Lajeunesse T.C."/>
            <person name="Voolstra C.R."/>
        </authorList>
    </citation>
    <scope>NUCLEOTIDE SEQUENCE [LARGE SCALE GENOMIC DNA]</scope>
    <source>
        <strain evidence="2 3">CCMP2467</strain>
    </source>
</reference>
<organism evidence="2 3">
    <name type="scientific">Symbiodinium microadriaticum</name>
    <name type="common">Dinoflagellate</name>
    <name type="synonym">Zooxanthella microadriatica</name>
    <dbReference type="NCBI Taxonomy" id="2951"/>
    <lineage>
        <taxon>Eukaryota</taxon>
        <taxon>Sar</taxon>
        <taxon>Alveolata</taxon>
        <taxon>Dinophyceae</taxon>
        <taxon>Suessiales</taxon>
        <taxon>Symbiodiniaceae</taxon>
        <taxon>Symbiodinium</taxon>
    </lineage>
</organism>
<comment type="caution">
    <text evidence="2">The sequence shown here is derived from an EMBL/GenBank/DDBJ whole genome shotgun (WGS) entry which is preliminary data.</text>
</comment>
<evidence type="ECO:0000313" key="2">
    <source>
        <dbReference type="EMBL" id="OLP75374.1"/>
    </source>
</evidence>
<name>A0A1Q9BXL6_SYMMI</name>
<dbReference type="Proteomes" id="UP000186817">
    <property type="component" value="Unassembled WGS sequence"/>
</dbReference>
<proteinExistence type="predicted"/>
<gene>
    <name evidence="2" type="ORF">AK812_SmicGene44840</name>
</gene>
<feature type="signal peptide" evidence="1">
    <location>
        <begin position="1"/>
        <end position="27"/>
    </location>
</feature>